<dbReference type="SUPFAM" id="SSF47031">
    <property type="entry name" value="Second domain of FERM"/>
    <property type="match status" value="1"/>
</dbReference>
<dbReference type="Proteomes" id="UP000230423">
    <property type="component" value="Unassembled WGS sequence"/>
</dbReference>
<dbReference type="SUPFAM" id="SSF54236">
    <property type="entry name" value="Ubiquitin-like"/>
    <property type="match status" value="1"/>
</dbReference>
<dbReference type="InterPro" id="IPR000299">
    <property type="entry name" value="FERM_domain"/>
</dbReference>
<dbReference type="InterPro" id="IPR019748">
    <property type="entry name" value="FERM_central"/>
</dbReference>
<organism evidence="2 3">
    <name type="scientific">Teladorsagia circumcincta</name>
    <name type="common">Brown stomach worm</name>
    <name type="synonym">Ostertagia circumcincta</name>
    <dbReference type="NCBI Taxonomy" id="45464"/>
    <lineage>
        <taxon>Eukaryota</taxon>
        <taxon>Metazoa</taxon>
        <taxon>Ecdysozoa</taxon>
        <taxon>Nematoda</taxon>
        <taxon>Chromadorea</taxon>
        <taxon>Rhabditida</taxon>
        <taxon>Rhabditina</taxon>
        <taxon>Rhabditomorpha</taxon>
        <taxon>Strongyloidea</taxon>
        <taxon>Trichostrongylidae</taxon>
        <taxon>Teladorsagia</taxon>
    </lineage>
</organism>
<dbReference type="Pfam" id="PF00373">
    <property type="entry name" value="FERM_M"/>
    <property type="match status" value="1"/>
</dbReference>
<evidence type="ECO:0000259" key="1">
    <source>
        <dbReference type="PROSITE" id="PS50057"/>
    </source>
</evidence>
<feature type="non-terminal residue" evidence="2">
    <location>
        <position position="227"/>
    </location>
</feature>
<dbReference type="InterPro" id="IPR035963">
    <property type="entry name" value="FERM_2"/>
</dbReference>
<keyword evidence="3" id="KW-1185">Reference proteome</keyword>
<protein>
    <recommendedName>
        <fullName evidence="1">FERM domain-containing protein</fullName>
    </recommendedName>
</protein>
<dbReference type="OrthoDB" id="6108017at2759"/>
<reference evidence="2 3" key="1">
    <citation type="submission" date="2015-09" db="EMBL/GenBank/DDBJ databases">
        <title>Draft genome of the parasitic nematode Teladorsagia circumcincta isolate WARC Sus (inbred).</title>
        <authorList>
            <person name="Mitreva M."/>
        </authorList>
    </citation>
    <scope>NUCLEOTIDE SEQUENCE [LARGE SCALE GENOMIC DNA]</scope>
    <source>
        <strain evidence="2 3">S</strain>
    </source>
</reference>
<name>A0A2G9T7C8_TELCI</name>
<dbReference type="InterPro" id="IPR051567">
    <property type="entry name" value="Unconventional_Myosin_ATPase"/>
</dbReference>
<dbReference type="AlphaFoldDB" id="A0A2G9T7C8"/>
<dbReference type="FunFam" id="3.10.20.90:FF:000036">
    <property type="entry name" value="Unconventional myosin-VIIa"/>
    <property type="match status" value="1"/>
</dbReference>
<feature type="domain" description="FERM" evidence="1">
    <location>
        <begin position="1"/>
        <end position="227"/>
    </location>
</feature>
<dbReference type="PROSITE" id="PS50057">
    <property type="entry name" value="FERM_3"/>
    <property type="match status" value="1"/>
</dbReference>
<dbReference type="PANTHER" id="PTHR22692:SF33">
    <property type="entry name" value="MYOSIN"/>
    <property type="match status" value="1"/>
</dbReference>
<dbReference type="EMBL" id="KZ415675">
    <property type="protein sequence ID" value="PIO53290.1"/>
    <property type="molecule type" value="Genomic_DNA"/>
</dbReference>
<evidence type="ECO:0000313" key="3">
    <source>
        <dbReference type="Proteomes" id="UP000230423"/>
    </source>
</evidence>
<evidence type="ECO:0000313" key="2">
    <source>
        <dbReference type="EMBL" id="PIO53290.1"/>
    </source>
</evidence>
<dbReference type="PANTHER" id="PTHR22692">
    <property type="entry name" value="MYOSIN VII, XV"/>
    <property type="match status" value="1"/>
</dbReference>
<dbReference type="GO" id="GO:0005737">
    <property type="term" value="C:cytoplasm"/>
    <property type="evidence" value="ECO:0007669"/>
    <property type="project" value="UniProtKB-SubCell"/>
</dbReference>
<dbReference type="InterPro" id="IPR029071">
    <property type="entry name" value="Ubiquitin-like_domsf"/>
</dbReference>
<dbReference type="SMART" id="SM00295">
    <property type="entry name" value="B41"/>
    <property type="match status" value="1"/>
</dbReference>
<proteinExistence type="predicted"/>
<accession>A0A2G9T7C8</accession>
<dbReference type="Gene3D" id="1.20.80.10">
    <property type="match status" value="1"/>
</dbReference>
<dbReference type="CDD" id="cd17092">
    <property type="entry name" value="FERM1_F1_Myosin-VII"/>
    <property type="match status" value="1"/>
</dbReference>
<dbReference type="Pfam" id="PF21989">
    <property type="entry name" value="RA_2"/>
    <property type="match status" value="1"/>
</dbReference>
<dbReference type="InterPro" id="IPR014352">
    <property type="entry name" value="FERM/acyl-CoA-bd_prot_sf"/>
</dbReference>
<gene>
    <name evidence="2" type="ORF">TELCIR_25382</name>
</gene>
<sequence>MDGSVKTMSADSATTAAEVCSALAEKIGLRERFGFSLYIALFDKVSSLGSGADHVMDAISQCEQYAKEQGRQERNAPWRLFFRKEIFTPWHDAKDDPISTNLIYQQVVRGIKYGEYRCDKEDDLASLAAQQYFIEEGLLDVNRLESQLHNYLPDFELNGKEMAKERWIQAIMYHYRRVRKHSARVFAVALRRIHFLAEIWHQSTITPSRQGGCGDVCEIQMALAVLQ</sequence>
<dbReference type="CDD" id="cd14473">
    <property type="entry name" value="FERM_B-lobe"/>
    <property type="match status" value="1"/>
</dbReference>
<dbReference type="InterPro" id="IPR019749">
    <property type="entry name" value="Band_41_domain"/>
</dbReference>
<dbReference type="Gene3D" id="3.10.20.90">
    <property type="entry name" value="Phosphatidylinositol 3-kinase Catalytic Subunit, Chain A, domain 1"/>
    <property type="match status" value="1"/>
</dbReference>